<feature type="region of interest" description="Disordered" evidence="1">
    <location>
        <begin position="1"/>
        <end position="37"/>
    </location>
</feature>
<comment type="caution">
    <text evidence="2">The sequence shown here is derived from an EMBL/GenBank/DDBJ whole genome shotgun (WGS) entry which is preliminary data.</text>
</comment>
<gene>
    <name evidence="2" type="ORF">J2X15_003167</name>
</gene>
<dbReference type="EMBL" id="JAVDXO010000008">
    <property type="protein sequence ID" value="MDR7307862.1"/>
    <property type="molecule type" value="Genomic_DNA"/>
</dbReference>
<keyword evidence="3" id="KW-1185">Reference proteome</keyword>
<proteinExistence type="predicted"/>
<evidence type="ECO:0000256" key="1">
    <source>
        <dbReference type="SAM" id="MobiDB-lite"/>
    </source>
</evidence>
<sequence length="56" mass="6264">MHRTACHDRALDQRTLVQSDTLHPGHRADSDPDHRATRHFVEQGLPLGQAQLAGLE</sequence>
<protein>
    <submittedName>
        <fullName evidence="2">Uncharacterized protein</fullName>
    </submittedName>
</protein>
<accession>A0ABU1ZQM7</accession>
<evidence type="ECO:0000313" key="2">
    <source>
        <dbReference type="EMBL" id="MDR7307862.1"/>
    </source>
</evidence>
<feature type="compositionally biased region" description="Basic and acidic residues" evidence="1">
    <location>
        <begin position="26"/>
        <end position="37"/>
    </location>
</feature>
<evidence type="ECO:0000313" key="3">
    <source>
        <dbReference type="Proteomes" id="UP001268089"/>
    </source>
</evidence>
<reference evidence="2 3" key="1">
    <citation type="submission" date="2023-07" db="EMBL/GenBank/DDBJ databases">
        <title>Sorghum-associated microbial communities from plants grown in Nebraska, USA.</title>
        <authorList>
            <person name="Schachtman D."/>
        </authorList>
    </citation>
    <scope>NUCLEOTIDE SEQUENCE [LARGE SCALE GENOMIC DNA]</scope>
    <source>
        <strain evidence="2 3">BE308</strain>
    </source>
</reference>
<name>A0ABU1ZQM7_9BURK</name>
<dbReference type="RefSeq" id="WP_310344423.1">
    <property type="nucleotide sequence ID" value="NZ_JAVDXO010000008.1"/>
</dbReference>
<dbReference type="Proteomes" id="UP001268089">
    <property type="component" value="Unassembled WGS sequence"/>
</dbReference>
<organism evidence="2 3">
    <name type="scientific">Rhodoferax saidenbachensis</name>
    <dbReference type="NCBI Taxonomy" id="1484693"/>
    <lineage>
        <taxon>Bacteria</taxon>
        <taxon>Pseudomonadati</taxon>
        <taxon>Pseudomonadota</taxon>
        <taxon>Betaproteobacteria</taxon>
        <taxon>Burkholderiales</taxon>
        <taxon>Comamonadaceae</taxon>
        <taxon>Rhodoferax</taxon>
    </lineage>
</organism>
<feature type="compositionally biased region" description="Basic and acidic residues" evidence="1">
    <location>
        <begin position="1"/>
        <end position="12"/>
    </location>
</feature>